<evidence type="ECO:0000256" key="3">
    <source>
        <dbReference type="ARBA" id="ARBA00004685"/>
    </source>
</evidence>
<name>A0A2I1CRH3_ASPC2</name>
<keyword evidence="11" id="KW-0503">Monooxygenase</keyword>
<dbReference type="GO" id="GO:0004497">
    <property type="term" value="F:monooxygenase activity"/>
    <property type="evidence" value="ECO:0007669"/>
    <property type="project" value="UniProtKB-KW"/>
</dbReference>
<evidence type="ECO:0000256" key="14">
    <source>
        <dbReference type="ARBA" id="ARBA00069646"/>
    </source>
</evidence>
<dbReference type="GeneID" id="36547186"/>
<comment type="cofactor">
    <cofactor evidence="1 15">
        <name>heme</name>
        <dbReference type="ChEBI" id="CHEBI:30413"/>
    </cofactor>
</comment>
<evidence type="ECO:0000256" key="11">
    <source>
        <dbReference type="ARBA" id="ARBA00023033"/>
    </source>
</evidence>
<dbReference type="PRINTS" id="PR00385">
    <property type="entry name" value="P450"/>
</dbReference>
<evidence type="ECO:0000256" key="10">
    <source>
        <dbReference type="ARBA" id="ARBA00023004"/>
    </source>
</evidence>
<evidence type="ECO:0000256" key="8">
    <source>
        <dbReference type="ARBA" id="ARBA00022989"/>
    </source>
</evidence>
<reference evidence="17" key="1">
    <citation type="submission" date="2016-12" db="EMBL/GenBank/DDBJ databases">
        <title>The genomes of Aspergillus section Nigri reveals drivers in fungal speciation.</title>
        <authorList>
            <consortium name="DOE Joint Genome Institute"/>
            <person name="Vesth T.C."/>
            <person name="Nybo J."/>
            <person name="Theobald S."/>
            <person name="Brandl J."/>
            <person name="Frisvad J.C."/>
            <person name="Nielsen K.F."/>
            <person name="Lyhne E.K."/>
            <person name="Kogle M.E."/>
            <person name="Kuo A."/>
            <person name="Riley R."/>
            <person name="Clum A."/>
            <person name="Nolan M."/>
            <person name="Lipzen A."/>
            <person name="Salamov A."/>
            <person name="Henrissat B."/>
            <person name="Wiebenga A."/>
            <person name="De vries R.P."/>
            <person name="Grigoriev I.V."/>
            <person name="Mortensen U.H."/>
            <person name="Andersen M.R."/>
            <person name="Baker S.E."/>
        </authorList>
    </citation>
    <scope>NUCLEOTIDE SEQUENCE</scope>
    <source>
        <strain evidence="17">IBT 28561</strain>
    </source>
</reference>
<dbReference type="InterPro" id="IPR050121">
    <property type="entry name" value="Cytochrome_P450_monoxygenase"/>
</dbReference>
<keyword evidence="9" id="KW-0560">Oxidoreductase</keyword>
<dbReference type="FunFam" id="1.10.630.10:FF:000069">
    <property type="entry name" value="Cytochrome P450, putative (Eurofung)"/>
    <property type="match status" value="1"/>
</dbReference>
<evidence type="ECO:0000256" key="4">
    <source>
        <dbReference type="ARBA" id="ARBA00010617"/>
    </source>
</evidence>
<gene>
    <name evidence="17" type="ORF">P168DRAFT_313442</name>
</gene>
<dbReference type="RefSeq" id="XP_024688818.1">
    <property type="nucleotide sequence ID" value="XM_024839662.1"/>
</dbReference>
<keyword evidence="8 16" id="KW-1133">Transmembrane helix</keyword>
<dbReference type="PANTHER" id="PTHR24305">
    <property type="entry name" value="CYTOCHROME P450"/>
    <property type="match status" value="1"/>
</dbReference>
<protein>
    <recommendedName>
        <fullName evidence="14">Cytochrome P450 monooxygenase otaC</fullName>
    </recommendedName>
</protein>
<keyword evidence="5 15" id="KW-0349">Heme</keyword>
<comment type="caution">
    <text evidence="17">The sequence shown here is derived from an EMBL/GenBank/DDBJ whole genome shotgun (WGS) entry which is preliminary data.</text>
</comment>
<dbReference type="OrthoDB" id="3945418at2759"/>
<dbReference type="GO" id="GO:0016020">
    <property type="term" value="C:membrane"/>
    <property type="evidence" value="ECO:0007669"/>
    <property type="project" value="UniProtKB-SubCell"/>
</dbReference>
<evidence type="ECO:0000256" key="9">
    <source>
        <dbReference type="ARBA" id="ARBA00023002"/>
    </source>
</evidence>
<dbReference type="InterPro" id="IPR001128">
    <property type="entry name" value="Cyt_P450"/>
</dbReference>
<accession>A0A2I1CRH3</accession>
<feature type="transmembrane region" description="Helical" evidence="16">
    <location>
        <begin position="12"/>
        <end position="32"/>
    </location>
</feature>
<dbReference type="Gene3D" id="1.10.630.10">
    <property type="entry name" value="Cytochrome P450"/>
    <property type="match status" value="1"/>
</dbReference>
<proteinExistence type="inferred from homology"/>
<dbReference type="VEuPathDB" id="FungiDB:P168DRAFT_313442"/>
<dbReference type="GO" id="GO:0016705">
    <property type="term" value="F:oxidoreductase activity, acting on paired donors, with incorporation or reduction of molecular oxygen"/>
    <property type="evidence" value="ECO:0007669"/>
    <property type="project" value="InterPro"/>
</dbReference>
<evidence type="ECO:0000256" key="5">
    <source>
        <dbReference type="ARBA" id="ARBA00022617"/>
    </source>
</evidence>
<evidence type="ECO:0000256" key="7">
    <source>
        <dbReference type="ARBA" id="ARBA00022723"/>
    </source>
</evidence>
<comment type="pathway">
    <text evidence="3">Mycotoxin biosynthesis.</text>
</comment>
<comment type="similarity">
    <text evidence="4">Belongs to the cytochrome P450 family.</text>
</comment>
<keyword evidence="18" id="KW-1185">Reference proteome</keyword>
<evidence type="ECO:0000256" key="12">
    <source>
        <dbReference type="ARBA" id="ARBA00023136"/>
    </source>
</evidence>
<evidence type="ECO:0000256" key="6">
    <source>
        <dbReference type="ARBA" id="ARBA00022692"/>
    </source>
</evidence>
<evidence type="ECO:0000313" key="18">
    <source>
        <dbReference type="Proteomes" id="UP000234254"/>
    </source>
</evidence>
<sequence length="530" mass="60584">MVFFEGLGQFSVFTALTAIFAYLIACVVYRLYLSPVASFPGHPLAAITWFYEFYYDAICGGQYIFRIREMHKKFGPIIRINPEELHVESSEFYGKLYTSGREKRNKTLQSSRQLGTPNSTVGTIDHDLHRMRRSALNPFFSKASIRRLQPVIWAQVDILLERLEEFKESGRPLRMDLAYFALTNDVIMEYSFNRSLHRLQKVDFDLPAKKALLAASKIVHWMKHFPWIIHVAQVIPLWIISWINPAVATLLEDDKSFAKDSMVQVHQIMNGTDRSNEHGHATIFHEMISNPTLPASEKGVSRLSEEAKIVVSAGSETTAWALTLITYHLLRQRHTLSRLRAELIASIPDPRAHVGIEGLEHLPYLTAVIQEGLRFSCGVTGRLARVAPEEELIFHDSKRNKDWHIRPGTPVSMTSVFVHNDPAIFPEPTKFRPERWLEASEEGRNLGRYLVSFTKGSRQCVGINLAYAELFICVSTIFRRYSGTKEDENEKEGILDLFETSNDDVDIAADMFLPCPKRENKGIRLFVKDP</sequence>
<keyword evidence="7 15" id="KW-0479">Metal-binding</keyword>
<dbReference type="InterPro" id="IPR002401">
    <property type="entry name" value="Cyt_P450_E_grp-I"/>
</dbReference>
<dbReference type="CDD" id="cd11062">
    <property type="entry name" value="CYP58-like"/>
    <property type="match status" value="1"/>
</dbReference>
<dbReference type="Pfam" id="PF00067">
    <property type="entry name" value="p450"/>
    <property type="match status" value="1"/>
</dbReference>
<feature type="binding site" description="axial binding residue" evidence="15">
    <location>
        <position position="460"/>
    </location>
    <ligand>
        <name>heme</name>
        <dbReference type="ChEBI" id="CHEBI:30413"/>
    </ligand>
    <ligandPart>
        <name>Fe</name>
        <dbReference type="ChEBI" id="CHEBI:18248"/>
    </ligandPart>
</feature>
<comment type="subcellular location">
    <subcellularLocation>
        <location evidence="2">Membrane</location>
        <topology evidence="2">Single-pass membrane protein</topology>
    </subcellularLocation>
</comment>
<evidence type="ECO:0000256" key="15">
    <source>
        <dbReference type="PIRSR" id="PIRSR602401-1"/>
    </source>
</evidence>
<dbReference type="Proteomes" id="UP000234254">
    <property type="component" value="Unassembled WGS sequence"/>
</dbReference>
<organism evidence="17 18">
    <name type="scientific">Aspergillus campestris (strain IBT 28561)</name>
    <dbReference type="NCBI Taxonomy" id="1392248"/>
    <lineage>
        <taxon>Eukaryota</taxon>
        <taxon>Fungi</taxon>
        <taxon>Dikarya</taxon>
        <taxon>Ascomycota</taxon>
        <taxon>Pezizomycotina</taxon>
        <taxon>Eurotiomycetes</taxon>
        <taxon>Eurotiomycetidae</taxon>
        <taxon>Eurotiales</taxon>
        <taxon>Aspergillaceae</taxon>
        <taxon>Aspergillus</taxon>
        <taxon>Aspergillus subgen. Circumdati</taxon>
    </lineage>
</organism>
<evidence type="ECO:0000256" key="13">
    <source>
        <dbReference type="ARBA" id="ARBA00051517"/>
    </source>
</evidence>
<dbReference type="GO" id="GO:0005506">
    <property type="term" value="F:iron ion binding"/>
    <property type="evidence" value="ECO:0007669"/>
    <property type="project" value="InterPro"/>
</dbReference>
<evidence type="ECO:0000313" key="17">
    <source>
        <dbReference type="EMBL" id="PKY00224.1"/>
    </source>
</evidence>
<evidence type="ECO:0000256" key="1">
    <source>
        <dbReference type="ARBA" id="ARBA00001971"/>
    </source>
</evidence>
<dbReference type="AlphaFoldDB" id="A0A2I1CRH3"/>
<comment type="catalytic activity">
    <reaction evidence="13">
        <text>7-methylmellein + 3 reduced [NADPH--hemoprotein reductase] + 3 O2 = 7-carboxymellein + 3 oxidized [NADPH--hemoprotein reductase] + 4 H2O + 4 H(+)</text>
        <dbReference type="Rhea" id="RHEA:72771"/>
        <dbReference type="Rhea" id="RHEA-COMP:11964"/>
        <dbReference type="Rhea" id="RHEA-COMP:11965"/>
        <dbReference type="ChEBI" id="CHEBI:15377"/>
        <dbReference type="ChEBI" id="CHEBI:15378"/>
        <dbReference type="ChEBI" id="CHEBI:15379"/>
        <dbReference type="ChEBI" id="CHEBI:57618"/>
        <dbReference type="ChEBI" id="CHEBI:58210"/>
        <dbReference type="ChEBI" id="CHEBI:192524"/>
        <dbReference type="ChEBI" id="CHEBI:192525"/>
    </reaction>
    <physiologicalReaction direction="left-to-right" evidence="13">
        <dbReference type="Rhea" id="RHEA:72772"/>
    </physiologicalReaction>
</comment>
<dbReference type="InterPro" id="IPR036396">
    <property type="entry name" value="Cyt_P450_sf"/>
</dbReference>
<keyword evidence="10 15" id="KW-0408">Iron</keyword>
<evidence type="ECO:0000256" key="2">
    <source>
        <dbReference type="ARBA" id="ARBA00004167"/>
    </source>
</evidence>
<keyword evidence="6 16" id="KW-0812">Transmembrane</keyword>
<dbReference type="SUPFAM" id="SSF48264">
    <property type="entry name" value="Cytochrome P450"/>
    <property type="match status" value="1"/>
</dbReference>
<dbReference type="GO" id="GO:0020037">
    <property type="term" value="F:heme binding"/>
    <property type="evidence" value="ECO:0007669"/>
    <property type="project" value="InterPro"/>
</dbReference>
<keyword evidence="12 16" id="KW-0472">Membrane</keyword>
<evidence type="ECO:0000256" key="16">
    <source>
        <dbReference type="SAM" id="Phobius"/>
    </source>
</evidence>
<dbReference type="EMBL" id="MSFM01000015">
    <property type="protein sequence ID" value="PKY00224.1"/>
    <property type="molecule type" value="Genomic_DNA"/>
</dbReference>
<dbReference type="PANTHER" id="PTHR24305:SF157">
    <property type="entry name" value="N-ACETYLTRYPTOPHAN 6-HYDROXYLASE IVOC-RELATED"/>
    <property type="match status" value="1"/>
</dbReference>
<dbReference type="PRINTS" id="PR00463">
    <property type="entry name" value="EP450I"/>
</dbReference>